<dbReference type="InterPro" id="IPR002685">
    <property type="entry name" value="Glyco_trans_15"/>
</dbReference>
<evidence type="ECO:0000256" key="6">
    <source>
        <dbReference type="PIRSR" id="PIRSR018153-1"/>
    </source>
</evidence>
<dbReference type="PANTHER" id="PTHR31121">
    <property type="entry name" value="ALPHA-1,2 MANNOSYLTRANSFERASE KTR1"/>
    <property type="match status" value="1"/>
</dbReference>
<dbReference type="OMA" id="YNDFFEM"/>
<dbReference type="SUPFAM" id="SSF53448">
    <property type="entry name" value="Nucleotide-diphospho-sugar transferases"/>
    <property type="match status" value="1"/>
</dbReference>
<evidence type="ECO:0000256" key="7">
    <source>
        <dbReference type="SAM" id="Phobius"/>
    </source>
</evidence>
<dbReference type="GeneID" id="96902258"/>
<evidence type="ECO:0000256" key="5">
    <source>
        <dbReference type="ARBA" id="ARBA00022968"/>
    </source>
</evidence>
<keyword evidence="3" id="KW-0328">Glycosyltransferase</keyword>
<dbReference type="InterPro" id="IPR029044">
    <property type="entry name" value="Nucleotide-diphossugar_trans"/>
</dbReference>
<evidence type="ECO:0000256" key="3">
    <source>
        <dbReference type="ARBA" id="ARBA00022676"/>
    </source>
</evidence>
<dbReference type="eggNOG" id="KOG4472">
    <property type="taxonomic scope" value="Eukaryota"/>
</dbReference>
<name>G0V9T4_NAUCA</name>
<evidence type="ECO:0000313" key="8">
    <source>
        <dbReference type="EMBL" id="CCC68701.1"/>
    </source>
</evidence>
<dbReference type="GO" id="GO:0000026">
    <property type="term" value="F:alpha-1,2-mannosyltransferase activity"/>
    <property type="evidence" value="ECO:0007669"/>
    <property type="project" value="TreeGrafter"/>
</dbReference>
<dbReference type="OrthoDB" id="439943at2759"/>
<reference key="2">
    <citation type="submission" date="2011-08" db="EMBL/GenBank/DDBJ databases">
        <title>Genome sequence of Naumovozyma castellii.</title>
        <authorList>
            <person name="Gordon J.L."/>
            <person name="Armisen D."/>
            <person name="Proux-Wera E."/>
            <person name="OhEigeartaigh S.S."/>
            <person name="Byrne K.P."/>
            <person name="Wolfe K.H."/>
        </authorList>
    </citation>
    <scope>NUCLEOTIDE SEQUENCE</scope>
    <source>
        <strain>Type strain:CBS 4309</strain>
    </source>
</reference>
<keyword evidence="5" id="KW-0735">Signal-anchor</keyword>
<keyword evidence="7" id="KW-1133">Transmembrane helix</keyword>
<dbReference type="Gene3D" id="3.90.550.10">
    <property type="entry name" value="Spore Coat Polysaccharide Biosynthesis Protein SpsA, Chain A"/>
    <property type="match status" value="1"/>
</dbReference>
<dbReference type="GO" id="GO:0006487">
    <property type="term" value="P:protein N-linked glycosylation"/>
    <property type="evidence" value="ECO:0007669"/>
    <property type="project" value="TreeGrafter"/>
</dbReference>
<feature type="active site" description="Nucleophile" evidence="6">
    <location>
        <position position="354"/>
    </location>
</feature>
<sequence>MLIRLSPKVRRKWQHNKSLIILLIITSFLIATKFIHQSLQKQPRPENPPYSDQDFYSDTDGPFFRGCTDVIDYLNDPSYVKMDATFIMLTKNEELNDVLKTIESIETHFNQWFKYPYVFLNNVPFTEDFQFAIMSMTDADVQFGTIDEIDWEFPEEVRDSPLFKSTMDDQSDRGVMYGSMESYHKMCRFYSGLFYKHPLMRKHKWYWRLEPDVEFFCDITYDPFFEMAKSGKKYGFTVLIPEMYWTVPNLFRFTKSFVKDLNLKVGTLWQLFVRNYHITDTHDDDELSRWSNNAADLEYEISANIAIDYTLNEDPNNEEGIQHLVAKAKSKIPLVEDKFDDQEYNLCHFWSNFEIARLDVFDNEIYNAYFQYLEEAGGFWAERWGDAPVHSLGLALTLNLEDIHYFRDVGYRHSILHHCPRNFELLDVTEPEYRAMQPKYERKGMKYDKGFSDGIGCRCDCPKNKIDVEDTSYPCMDVWLELLYNEDNSKNFRDGEFVPHFDSKEMREGIEKDFRERQAQ</sequence>
<dbReference type="Pfam" id="PF01793">
    <property type="entry name" value="Glyco_transf_15"/>
    <property type="match status" value="1"/>
</dbReference>
<dbReference type="KEGG" id="ncs:NCAS_0B06170"/>
<organism evidence="8 9">
    <name type="scientific">Naumovozyma castellii</name>
    <name type="common">Yeast</name>
    <name type="synonym">Saccharomyces castellii</name>
    <dbReference type="NCBI Taxonomy" id="27288"/>
    <lineage>
        <taxon>Eukaryota</taxon>
        <taxon>Fungi</taxon>
        <taxon>Dikarya</taxon>
        <taxon>Ascomycota</taxon>
        <taxon>Saccharomycotina</taxon>
        <taxon>Saccharomycetes</taxon>
        <taxon>Saccharomycetales</taxon>
        <taxon>Saccharomycetaceae</taxon>
        <taxon>Naumovozyma</taxon>
    </lineage>
</organism>
<dbReference type="PIRSF" id="PIRSF018153">
    <property type="entry name" value="Glyco_trans_15"/>
    <property type="match status" value="1"/>
</dbReference>
<keyword evidence="9" id="KW-1185">Reference proteome</keyword>
<dbReference type="PANTHER" id="PTHR31121:SF2">
    <property type="entry name" value="MANNOSYLTRANSFERASE KTR5-RELATED"/>
    <property type="match status" value="1"/>
</dbReference>
<keyword evidence="7" id="KW-0472">Membrane</keyword>
<comment type="subcellular location">
    <subcellularLocation>
        <location evidence="1">Membrane</location>
        <topology evidence="1">Single-pass type II membrane protein</topology>
    </subcellularLocation>
</comment>
<keyword evidence="4" id="KW-0808">Transferase</keyword>
<dbReference type="FunCoup" id="G0V9T4">
    <property type="interactions" value="25"/>
</dbReference>
<dbReference type="EMBL" id="HE576753">
    <property type="protein sequence ID" value="CCC68701.1"/>
    <property type="molecule type" value="Genomic_DNA"/>
</dbReference>
<gene>
    <name evidence="8" type="primary">NCAS0B06170</name>
    <name evidence="8" type="ordered locus">NCAS_0B06170</name>
</gene>
<dbReference type="GO" id="GO:0016020">
    <property type="term" value="C:membrane"/>
    <property type="evidence" value="ECO:0007669"/>
    <property type="project" value="UniProtKB-SubCell"/>
</dbReference>
<evidence type="ECO:0000313" key="9">
    <source>
        <dbReference type="Proteomes" id="UP000001640"/>
    </source>
</evidence>
<protein>
    <recommendedName>
        <fullName evidence="10">Mannosyltransferase</fullName>
    </recommendedName>
</protein>
<evidence type="ECO:0000256" key="4">
    <source>
        <dbReference type="ARBA" id="ARBA00022679"/>
    </source>
</evidence>
<dbReference type="HOGENOM" id="CLU_024327_2_0_1"/>
<proteinExistence type="inferred from homology"/>
<comment type="similarity">
    <text evidence="2">Belongs to the glycosyltransferase 15 family.</text>
</comment>
<reference evidence="8 9" key="1">
    <citation type="journal article" date="2011" name="Proc. Natl. Acad. Sci. U.S.A.">
        <title>Evolutionary erosion of yeast sex chromosomes by mating-type switching accidents.</title>
        <authorList>
            <person name="Gordon J.L."/>
            <person name="Armisen D."/>
            <person name="Proux-Wera E."/>
            <person name="Oheigeartaigh S.S."/>
            <person name="Byrne K.P."/>
            <person name="Wolfe K.H."/>
        </authorList>
    </citation>
    <scope>NUCLEOTIDE SEQUENCE [LARGE SCALE GENOMIC DNA]</scope>
    <source>
        <strain evidence="9">ATCC 76901 / BCRC 22586 / CBS 4309 / NBRC 1992 / NRRL Y-12630</strain>
    </source>
</reference>
<dbReference type="Proteomes" id="UP000001640">
    <property type="component" value="Chromosome 2"/>
</dbReference>
<accession>G0V9T4</accession>
<feature type="transmembrane region" description="Helical" evidence="7">
    <location>
        <begin position="20"/>
        <end position="39"/>
    </location>
</feature>
<evidence type="ECO:0008006" key="10">
    <source>
        <dbReference type="Google" id="ProtNLM"/>
    </source>
</evidence>
<dbReference type="AlphaFoldDB" id="G0V9T4"/>
<evidence type="ECO:0000256" key="2">
    <source>
        <dbReference type="ARBA" id="ARBA00007677"/>
    </source>
</evidence>
<dbReference type="GO" id="GO:0005794">
    <property type="term" value="C:Golgi apparatus"/>
    <property type="evidence" value="ECO:0007669"/>
    <property type="project" value="TreeGrafter"/>
</dbReference>
<evidence type="ECO:0000256" key="1">
    <source>
        <dbReference type="ARBA" id="ARBA00004606"/>
    </source>
</evidence>
<dbReference type="InParanoid" id="G0V9T4"/>
<dbReference type="RefSeq" id="XP_003675072.1">
    <property type="nucleotide sequence ID" value="XM_003675024.1"/>
</dbReference>
<keyword evidence="7" id="KW-0812">Transmembrane</keyword>
<dbReference type="GO" id="GO:0000032">
    <property type="term" value="P:cell wall mannoprotein biosynthetic process"/>
    <property type="evidence" value="ECO:0007669"/>
    <property type="project" value="TreeGrafter"/>
</dbReference>